<dbReference type="InterPro" id="IPR050706">
    <property type="entry name" value="Cyclic-di-GMP_PDE-like"/>
</dbReference>
<dbReference type="PANTHER" id="PTHR33121:SF19">
    <property type="entry name" value="CYCLIC DI-GMP PHOSPHODIESTERASE PA2567"/>
    <property type="match status" value="1"/>
</dbReference>
<dbReference type="InterPro" id="IPR001633">
    <property type="entry name" value="EAL_dom"/>
</dbReference>
<dbReference type="AlphaFoldDB" id="A0A841I6G3"/>
<dbReference type="InterPro" id="IPR035919">
    <property type="entry name" value="EAL_sf"/>
</dbReference>
<reference evidence="2 3" key="1">
    <citation type="submission" date="2020-08" db="EMBL/GenBank/DDBJ databases">
        <title>Genomic Encyclopedia of Type Strains, Phase IV (KMG-IV): sequencing the most valuable type-strain genomes for metagenomic binning, comparative biology and taxonomic classification.</title>
        <authorList>
            <person name="Goeker M."/>
        </authorList>
    </citation>
    <scope>NUCLEOTIDE SEQUENCE [LARGE SCALE GENOMIC DNA]</scope>
    <source>
        <strain evidence="2 3">DSM 21458</strain>
    </source>
</reference>
<organism evidence="2 3">
    <name type="scientific">Deinobacterium chartae</name>
    <dbReference type="NCBI Taxonomy" id="521158"/>
    <lineage>
        <taxon>Bacteria</taxon>
        <taxon>Thermotogati</taxon>
        <taxon>Deinococcota</taxon>
        <taxon>Deinococci</taxon>
        <taxon>Deinococcales</taxon>
        <taxon>Deinococcaceae</taxon>
        <taxon>Deinobacterium</taxon>
    </lineage>
</organism>
<feature type="non-terminal residue" evidence="2">
    <location>
        <position position="1"/>
    </location>
</feature>
<accession>A0A841I6G3</accession>
<dbReference type="PANTHER" id="PTHR33121">
    <property type="entry name" value="CYCLIC DI-GMP PHOSPHODIESTERASE PDEF"/>
    <property type="match status" value="1"/>
</dbReference>
<protein>
    <submittedName>
        <fullName evidence="2">EAL domain-containing protein (Putative c-di-GMP-specific phosphodiesterase class I)</fullName>
    </submittedName>
</protein>
<evidence type="ECO:0000313" key="3">
    <source>
        <dbReference type="Proteomes" id="UP000569951"/>
    </source>
</evidence>
<dbReference type="Proteomes" id="UP000569951">
    <property type="component" value="Unassembled WGS sequence"/>
</dbReference>
<dbReference type="EMBL" id="JACHHG010000020">
    <property type="protein sequence ID" value="MBB6100078.1"/>
    <property type="molecule type" value="Genomic_DNA"/>
</dbReference>
<dbReference type="Pfam" id="PF00563">
    <property type="entry name" value="EAL"/>
    <property type="match status" value="1"/>
</dbReference>
<dbReference type="PROSITE" id="PS50883">
    <property type="entry name" value="EAL"/>
    <property type="match status" value="1"/>
</dbReference>
<dbReference type="Gene3D" id="3.20.20.450">
    <property type="entry name" value="EAL domain"/>
    <property type="match status" value="1"/>
</dbReference>
<feature type="domain" description="EAL" evidence="1">
    <location>
        <begin position="1"/>
        <end position="50"/>
    </location>
</feature>
<proteinExistence type="predicted"/>
<evidence type="ECO:0000259" key="1">
    <source>
        <dbReference type="PROSITE" id="PS50883"/>
    </source>
</evidence>
<gene>
    <name evidence="2" type="ORF">HNR42_003543</name>
</gene>
<dbReference type="RefSeq" id="WP_183988814.1">
    <property type="nucleotide sequence ID" value="NZ_JACHHG010000020.1"/>
</dbReference>
<name>A0A841I6G3_9DEIO</name>
<sequence>QLGYRTVAEGIETAAQCTDLEVVGCDSGQGYLFARPMPAREFEWVLAQDISGQAPTLGD</sequence>
<dbReference type="GO" id="GO:0071111">
    <property type="term" value="F:cyclic-guanylate-specific phosphodiesterase activity"/>
    <property type="evidence" value="ECO:0007669"/>
    <property type="project" value="InterPro"/>
</dbReference>
<comment type="caution">
    <text evidence="2">The sequence shown here is derived from an EMBL/GenBank/DDBJ whole genome shotgun (WGS) entry which is preliminary data.</text>
</comment>
<dbReference type="SUPFAM" id="SSF141868">
    <property type="entry name" value="EAL domain-like"/>
    <property type="match status" value="1"/>
</dbReference>
<evidence type="ECO:0000313" key="2">
    <source>
        <dbReference type="EMBL" id="MBB6100078.1"/>
    </source>
</evidence>
<keyword evidence="3" id="KW-1185">Reference proteome</keyword>